<accession>A0A7M4D6R7</accession>
<dbReference type="EMBL" id="QTZN02000023">
    <property type="protein sequence ID" value="MVB07551.1"/>
    <property type="molecule type" value="Genomic_DNA"/>
</dbReference>
<gene>
    <name evidence="3" type="ORF">DWB62_011020</name>
    <name evidence="2" type="ORF">GNY23_11020</name>
</gene>
<dbReference type="SUPFAM" id="SSF56300">
    <property type="entry name" value="Metallo-dependent phosphatases"/>
    <property type="match status" value="1"/>
</dbReference>
<reference evidence="3 4" key="1">
    <citation type="submission" date="2019-11" db="EMBL/GenBank/DDBJ databases">
        <title>Draft genome sequence of Labilibaculum sp. strain SYP isolated from Black Sea.</title>
        <authorList>
            <person name="Yadav S."/>
            <person name="Villanueva L."/>
        </authorList>
    </citation>
    <scope>NUCLEOTIDE SEQUENCE [LARGE SCALE GENOMIC DNA]</scope>
    <source>
        <strain evidence="3 4">44</strain>
    </source>
</reference>
<dbReference type="PANTHER" id="PTHR37523:SF1">
    <property type="entry name" value="CALCINEURIN-LIKE PHOSPHOESTERASE DOMAIN-CONTAINING PROTEIN"/>
    <property type="match status" value="1"/>
</dbReference>
<evidence type="ECO:0000313" key="3">
    <source>
        <dbReference type="EMBL" id="MVB07551.1"/>
    </source>
</evidence>
<dbReference type="PANTHER" id="PTHR37523">
    <property type="entry name" value="METALLOPHOSPHOESTERASE"/>
    <property type="match status" value="1"/>
</dbReference>
<comment type="caution">
    <text evidence="2">The sequence shown here is derived from an EMBL/GenBank/DDBJ whole genome shotgun (WGS) entry which is preliminary data.</text>
</comment>
<dbReference type="Proteomes" id="UP000462449">
    <property type="component" value="Unassembled WGS sequence"/>
</dbReference>
<dbReference type="Proteomes" id="UP000285951">
    <property type="component" value="Unassembled WGS sequence"/>
</dbReference>
<organism evidence="2 5">
    <name type="scientific">Labilibaculum euxinus</name>
    <dbReference type="NCBI Taxonomy" id="2686357"/>
    <lineage>
        <taxon>Bacteria</taxon>
        <taxon>Pseudomonadati</taxon>
        <taxon>Bacteroidota</taxon>
        <taxon>Bacteroidia</taxon>
        <taxon>Marinilabiliales</taxon>
        <taxon>Marinifilaceae</taxon>
        <taxon>Labilibaculum</taxon>
    </lineage>
</organism>
<dbReference type="GO" id="GO:0016787">
    <property type="term" value="F:hydrolase activity"/>
    <property type="evidence" value="ECO:0007669"/>
    <property type="project" value="InterPro"/>
</dbReference>
<protein>
    <recommendedName>
        <fullName evidence="1">Calcineurin-like phosphoesterase domain-containing protein</fullName>
    </recommendedName>
</protein>
<dbReference type="Pfam" id="PF00149">
    <property type="entry name" value="Metallophos"/>
    <property type="match status" value="1"/>
</dbReference>
<dbReference type="OrthoDB" id="332939at2"/>
<reference evidence="2 5" key="2">
    <citation type="submission" date="2019-12" db="EMBL/GenBank/DDBJ databases">
        <title>Draft genome sequence of Labilibaculum sp. strain 44 isolated from deep waters of Black Sea.</title>
        <authorList>
            <person name="Yadav S."/>
            <person name="Villanueva L."/>
        </authorList>
    </citation>
    <scope>NUCLEOTIDE SEQUENCE [LARGE SCALE GENOMIC DNA]</scope>
    <source>
        <strain evidence="2 5">44</strain>
    </source>
</reference>
<evidence type="ECO:0000313" key="4">
    <source>
        <dbReference type="Proteomes" id="UP000285951"/>
    </source>
</evidence>
<dbReference type="Gene3D" id="3.60.21.10">
    <property type="match status" value="1"/>
</dbReference>
<evidence type="ECO:0000259" key="1">
    <source>
        <dbReference type="Pfam" id="PF00149"/>
    </source>
</evidence>
<sequence>MKLIYASDLHGDDHLYNELITILDQEKDVDALLLGGDLFAHTRIVTDQLQFIDNCFLQFAKEIKLDILFIPGNNDWPASIMKMEQLALPNIIQQLHLKSYRYKNMNLSGYPMVPHTPFHRKDYEARDLESDAIQPQEGDYLSSASGTIKPIPPNYFLKKPSIEEQVRNIDPKSRIWLCHTPPYGGKLDISWEQNHLGSKALTNQIWKQQPILSLHGHIHEAPMLSGCWVDKIGESYCINPGRNAKQLYAAIIELDENEILHTLRHTVFGNFKL</sequence>
<proteinExistence type="predicted"/>
<dbReference type="AlphaFoldDB" id="A0A7M4D6R7"/>
<dbReference type="EMBL" id="WOTW01000023">
    <property type="protein sequence ID" value="MUP38346.1"/>
    <property type="molecule type" value="Genomic_DNA"/>
</dbReference>
<name>A0A7M4D6R7_9BACT</name>
<dbReference type="InterPro" id="IPR029052">
    <property type="entry name" value="Metallo-depent_PP-like"/>
</dbReference>
<dbReference type="InterPro" id="IPR004843">
    <property type="entry name" value="Calcineurin-like_PHP"/>
</dbReference>
<evidence type="ECO:0000313" key="5">
    <source>
        <dbReference type="Proteomes" id="UP000462449"/>
    </source>
</evidence>
<feature type="domain" description="Calcineurin-like phosphoesterase" evidence="1">
    <location>
        <begin position="1"/>
        <end position="220"/>
    </location>
</feature>
<evidence type="ECO:0000313" key="2">
    <source>
        <dbReference type="EMBL" id="MUP38346.1"/>
    </source>
</evidence>
<keyword evidence="4" id="KW-1185">Reference proteome</keyword>
<dbReference type="RefSeq" id="WP_156195997.1">
    <property type="nucleotide sequence ID" value="NZ_QTZN02000023.1"/>
</dbReference>